<proteinExistence type="predicted"/>
<dbReference type="PROSITE" id="PS51257">
    <property type="entry name" value="PROKAR_LIPOPROTEIN"/>
    <property type="match status" value="1"/>
</dbReference>
<gene>
    <name evidence="1" type="ORF">HQ865_06050</name>
</gene>
<organism evidence="1 2">
    <name type="scientific">Mucilaginibacter mali</name>
    <dbReference type="NCBI Taxonomy" id="2740462"/>
    <lineage>
        <taxon>Bacteria</taxon>
        <taxon>Pseudomonadati</taxon>
        <taxon>Bacteroidota</taxon>
        <taxon>Sphingobacteriia</taxon>
        <taxon>Sphingobacteriales</taxon>
        <taxon>Sphingobacteriaceae</taxon>
        <taxon>Mucilaginibacter</taxon>
    </lineage>
</organism>
<keyword evidence="2" id="KW-1185">Reference proteome</keyword>
<reference evidence="1 2" key="1">
    <citation type="submission" date="2020-05" db="EMBL/GenBank/DDBJ databases">
        <title>Mucilaginibacter mali sp. nov.</title>
        <authorList>
            <person name="Kim H.S."/>
            <person name="Lee K.C."/>
            <person name="Suh M.K."/>
            <person name="Kim J.-S."/>
            <person name="Han K.-I."/>
            <person name="Eom M.K."/>
            <person name="Shin Y.K."/>
            <person name="Lee J.-S."/>
        </authorList>
    </citation>
    <scope>NUCLEOTIDE SEQUENCE [LARGE SCALE GENOMIC DNA]</scope>
    <source>
        <strain evidence="1 2">G2-14</strain>
    </source>
</reference>
<sequence length="186" mass="21890">MYWYKQPLKHKNFYTAIALGAIAAFIASCRPEIKETKAEQKYFDLKGYFRAYSARLSIKHPLITKTVMHNGESQTKKVYIDNWGREFELFENSDINKPAWRDSYETRSANDQTIYQSKDPDLKTTRIVIKKTGDRVNYILIYNHTKNLLYENVEKLSYFPDSAYQIDRTQTVRLLGKNVYSVKGVF</sequence>
<dbReference type="AlphaFoldDB" id="A0A7D4TTT5"/>
<dbReference type="EMBL" id="CP054139">
    <property type="protein sequence ID" value="QKJ29335.1"/>
    <property type="molecule type" value="Genomic_DNA"/>
</dbReference>
<evidence type="ECO:0000313" key="1">
    <source>
        <dbReference type="EMBL" id="QKJ29335.1"/>
    </source>
</evidence>
<protein>
    <submittedName>
        <fullName evidence="1">Uncharacterized protein</fullName>
    </submittedName>
</protein>
<name>A0A7D4TTT5_9SPHI</name>
<evidence type="ECO:0000313" key="2">
    <source>
        <dbReference type="Proteomes" id="UP000505355"/>
    </source>
</evidence>
<dbReference type="Proteomes" id="UP000505355">
    <property type="component" value="Chromosome"/>
</dbReference>
<dbReference type="KEGG" id="mmab:HQ865_06050"/>
<accession>A0A7D4TTT5</accession>
<dbReference type="RefSeq" id="WP_173414029.1">
    <property type="nucleotide sequence ID" value="NZ_CP054139.1"/>
</dbReference>